<keyword evidence="3" id="KW-0804">Transcription</keyword>
<sequence>MFEKLKYTYVPELKIHSFFFDHVKIYWNEQITFHKQKTWELSYIITGSGTRIIGDTIEPFSRNEVILIPPDIPHCWSFNEFDADETGKIENITLTFSNLFLEKCASTFPEMDKYIKRMQHNTEAISFKGNTLIQLQNLMLSMTKQTEIEKISSLIKLLVLISSPEDTDTVGKAIFEDKKTIRMQKIQLYIMNNYQNNINLDEMAKLIELDKSSFCIFFKKMTGKTFFSYLTEYRIESSCQMLIQTNLSIAEICFISGFKDIPYYNRVFKRIKNITPTEYRKTASLQYPHPTSLKEKSIYSN</sequence>
<evidence type="ECO:0000256" key="2">
    <source>
        <dbReference type="ARBA" id="ARBA00023125"/>
    </source>
</evidence>
<evidence type="ECO:0000256" key="1">
    <source>
        <dbReference type="ARBA" id="ARBA00023015"/>
    </source>
</evidence>
<dbReference type="InterPro" id="IPR014710">
    <property type="entry name" value="RmlC-like_jellyroll"/>
</dbReference>
<dbReference type="SUPFAM" id="SSF46689">
    <property type="entry name" value="Homeodomain-like"/>
    <property type="match status" value="2"/>
</dbReference>
<evidence type="ECO:0000259" key="4">
    <source>
        <dbReference type="PROSITE" id="PS01124"/>
    </source>
</evidence>
<dbReference type="InterPro" id="IPR018062">
    <property type="entry name" value="HTH_AraC-typ_CS"/>
</dbReference>
<dbReference type="PROSITE" id="PS00041">
    <property type="entry name" value="HTH_ARAC_FAMILY_1"/>
    <property type="match status" value="1"/>
</dbReference>
<dbReference type="RefSeq" id="WP_110310618.1">
    <property type="nucleotide sequence ID" value="NZ_QICL01000011.1"/>
</dbReference>
<dbReference type="SUPFAM" id="SSF51182">
    <property type="entry name" value="RmlC-like cupins"/>
    <property type="match status" value="1"/>
</dbReference>
<dbReference type="GO" id="GO:0003700">
    <property type="term" value="F:DNA-binding transcription factor activity"/>
    <property type="evidence" value="ECO:0007669"/>
    <property type="project" value="InterPro"/>
</dbReference>
<dbReference type="InterPro" id="IPR011051">
    <property type="entry name" value="RmlC_Cupin_sf"/>
</dbReference>
<feature type="domain" description="HTH araC/xylS-type" evidence="4">
    <location>
        <begin position="184"/>
        <end position="282"/>
    </location>
</feature>
<dbReference type="EMBL" id="QICL01000011">
    <property type="protein sequence ID" value="PXV64052.1"/>
    <property type="molecule type" value="Genomic_DNA"/>
</dbReference>
<dbReference type="Gene3D" id="2.60.120.10">
    <property type="entry name" value="Jelly Rolls"/>
    <property type="match status" value="1"/>
</dbReference>
<dbReference type="PANTHER" id="PTHR43280">
    <property type="entry name" value="ARAC-FAMILY TRANSCRIPTIONAL REGULATOR"/>
    <property type="match status" value="1"/>
</dbReference>
<gene>
    <name evidence="5" type="ORF">CLV62_1119</name>
</gene>
<dbReference type="InterPro" id="IPR018060">
    <property type="entry name" value="HTH_AraC"/>
</dbReference>
<name>A0A2V3PN85_9BACT</name>
<evidence type="ECO:0000313" key="5">
    <source>
        <dbReference type="EMBL" id="PXV64052.1"/>
    </source>
</evidence>
<dbReference type="Proteomes" id="UP000247973">
    <property type="component" value="Unassembled WGS sequence"/>
</dbReference>
<accession>A0A2V3PN85</accession>
<dbReference type="SMART" id="SM00342">
    <property type="entry name" value="HTH_ARAC"/>
    <property type="match status" value="1"/>
</dbReference>
<dbReference type="PROSITE" id="PS01124">
    <property type="entry name" value="HTH_ARAC_FAMILY_2"/>
    <property type="match status" value="1"/>
</dbReference>
<evidence type="ECO:0000256" key="3">
    <source>
        <dbReference type="ARBA" id="ARBA00023163"/>
    </source>
</evidence>
<comment type="caution">
    <text evidence="5">The sequence shown here is derived from an EMBL/GenBank/DDBJ whole genome shotgun (WGS) entry which is preliminary data.</text>
</comment>
<dbReference type="Pfam" id="PF12833">
    <property type="entry name" value="HTH_18"/>
    <property type="match status" value="1"/>
</dbReference>
<reference evidence="5 6" key="1">
    <citation type="submission" date="2018-03" db="EMBL/GenBank/DDBJ databases">
        <title>Genomic Encyclopedia of Archaeal and Bacterial Type Strains, Phase II (KMG-II): from individual species to whole genera.</title>
        <authorList>
            <person name="Goeker M."/>
        </authorList>
    </citation>
    <scope>NUCLEOTIDE SEQUENCE [LARGE SCALE GENOMIC DNA]</scope>
    <source>
        <strain evidence="5 6">DSM 100214</strain>
    </source>
</reference>
<dbReference type="GO" id="GO:0043565">
    <property type="term" value="F:sequence-specific DNA binding"/>
    <property type="evidence" value="ECO:0007669"/>
    <property type="project" value="InterPro"/>
</dbReference>
<protein>
    <submittedName>
        <fullName evidence="5">AraC-like DNA-binding protein</fullName>
    </submittedName>
</protein>
<proteinExistence type="predicted"/>
<dbReference type="PANTHER" id="PTHR43280:SF2">
    <property type="entry name" value="HTH-TYPE TRANSCRIPTIONAL REGULATOR EXSA"/>
    <property type="match status" value="1"/>
</dbReference>
<dbReference type="OrthoDB" id="2569619at2"/>
<dbReference type="Gene3D" id="1.10.10.60">
    <property type="entry name" value="Homeodomain-like"/>
    <property type="match status" value="2"/>
</dbReference>
<dbReference type="AlphaFoldDB" id="A0A2V3PN85"/>
<dbReference type="InterPro" id="IPR009057">
    <property type="entry name" value="Homeodomain-like_sf"/>
</dbReference>
<keyword evidence="6" id="KW-1185">Reference proteome</keyword>
<keyword evidence="2 5" id="KW-0238">DNA-binding</keyword>
<evidence type="ECO:0000313" key="6">
    <source>
        <dbReference type="Proteomes" id="UP000247973"/>
    </source>
</evidence>
<organism evidence="5 6">
    <name type="scientific">Dysgonomonas alginatilytica</name>
    <dbReference type="NCBI Taxonomy" id="1605892"/>
    <lineage>
        <taxon>Bacteria</taxon>
        <taxon>Pseudomonadati</taxon>
        <taxon>Bacteroidota</taxon>
        <taxon>Bacteroidia</taxon>
        <taxon>Bacteroidales</taxon>
        <taxon>Dysgonomonadaceae</taxon>
        <taxon>Dysgonomonas</taxon>
    </lineage>
</organism>
<keyword evidence="1" id="KW-0805">Transcription regulation</keyword>